<feature type="domain" description="ODAD1 central coiled coil region" evidence="4">
    <location>
        <begin position="149"/>
        <end position="432"/>
    </location>
</feature>
<evidence type="ECO:0000313" key="6">
    <source>
        <dbReference type="RefSeq" id="XP_004709758.2"/>
    </source>
</evidence>
<dbReference type="RefSeq" id="XP_004709758.2">
    <property type="nucleotide sequence ID" value="XM_004709701.4"/>
</dbReference>
<organism evidence="5 6">
    <name type="scientific">Echinops telfairi</name>
    <name type="common">Lesser hedgehog tenrec</name>
    <dbReference type="NCBI Taxonomy" id="9371"/>
    <lineage>
        <taxon>Eukaryota</taxon>
        <taxon>Metazoa</taxon>
        <taxon>Chordata</taxon>
        <taxon>Craniata</taxon>
        <taxon>Vertebrata</taxon>
        <taxon>Euteleostomi</taxon>
        <taxon>Mammalia</taxon>
        <taxon>Eutheria</taxon>
        <taxon>Afrotheria</taxon>
        <taxon>Tenrecidae</taxon>
        <taxon>Tenrecinae</taxon>
        <taxon>Echinops</taxon>
    </lineage>
</organism>
<proteinExistence type="predicted"/>
<evidence type="ECO:0000313" key="5">
    <source>
        <dbReference type="Proteomes" id="UP000694863"/>
    </source>
</evidence>
<dbReference type="PANTHER" id="PTHR21694:SF18">
    <property type="entry name" value="COILED-COIL DOMAIN-CONTAINING PROTEIN 63"/>
    <property type="match status" value="1"/>
</dbReference>
<gene>
    <name evidence="6" type="primary">CCDC63</name>
</gene>
<dbReference type="InterPro" id="IPR049258">
    <property type="entry name" value="ODAD1_CC"/>
</dbReference>
<reference evidence="6" key="1">
    <citation type="submission" date="2025-08" db="UniProtKB">
        <authorList>
            <consortium name="RefSeq"/>
        </authorList>
    </citation>
    <scope>IDENTIFICATION</scope>
</reference>
<evidence type="ECO:0000256" key="1">
    <source>
        <dbReference type="ARBA" id="ARBA00023054"/>
    </source>
</evidence>
<accession>A0ABM0IX13</accession>
<dbReference type="GeneID" id="101658056"/>
<feature type="region of interest" description="Disordered" evidence="3">
    <location>
        <begin position="1"/>
        <end position="24"/>
    </location>
</feature>
<feature type="coiled-coil region" evidence="2">
    <location>
        <begin position="233"/>
        <end position="260"/>
    </location>
</feature>
<evidence type="ECO:0000256" key="2">
    <source>
        <dbReference type="SAM" id="Coils"/>
    </source>
</evidence>
<sequence length="549" mass="64817">MPTKHRRKGSDDPQEVSEKTREQQVEMELRKLRQQFRKMVDSRKSFNFRSQQKIMNQCKKIKTLQEEHDEINLLLGLIKSSKNLDLNEKNYMELRFLQQTQEDYKTLNQSLKTLLAELEEKIAQVEQKLVNQKQIFTKMQEANNPRKLQKQIHILETRLNLVTVHFDNMLTTNAKLRKEIEDLRFEKAAYDHVYQELHRRLSMQKKTMNVAIEQSAQAYEQRLEAMARMAAMKDRQQKDISQYNLEIRELERVYAHENKLKSFLLVKLNDRMEFEEQARKEEALKAKKHGKKHKGESFESYEVAHLRLLKLSENGNLDQLIAEFLAKEEKNFARFTYVTELNNDMERMHKKTERIQNEIIDLKSRQKSFHEDHCSTLRQLEEKLKKTTEEADLYENNYKEISRTLENLRNSVEALFTKIHCDATKVLVQLGETGKITNSNLPQYFSIIEKKTNDLLLLEACKRVFDMEGAETEVPPAFANPFWGGSALLKTSEGSKVLPPMLTLEIVSEKLDEVDHPLDHRSLRQLVLDNLKLKEARTSRLESDPRRKN</sequence>
<evidence type="ECO:0000259" key="4">
    <source>
        <dbReference type="Pfam" id="PF21773"/>
    </source>
</evidence>
<feature type="coiled-coil region" evidence="2">
    <location>
        <begin position="97"/>
        <end position="135"/>
    </location>
</feature>
<dbReference type="Proteomes" id="UP000694863">
    <property type="component" value="Unplaced"/>
</dbReference>
<keyword evidence="1 2" id="KW-0175">Coiled coil</keyword>
<protein>
    <submittedName>
        <fullName evidence="6">Coiled-coil domain-containing protein 63</fullName>
    </submittedName>
</protein>
<dbReference type="Pfam" id="PF21773">
    <property type="entry name" value="ODAD1_CC"/>
    <property type="match status" value="1"/>
</dbReference>
<name>A0ABM0IX13_ECHTE</name>
<evidence type="ECO:0000256" key="3">
    <source>
        <dbReference type="SAM" id="MobiDB-lite"/>
    </source>
</evidence>
<feature type="coiled-coil region" evidence="2">
    <location>
        <begin position="338"/>
        <end position="418"/>
    </location>
</feature>
<dbReference type="PANTHER" id="PTHR21694">
    <property type="entry name" value="COILED-COIL DOMAIN-CONTAINING PROTEIN 63"/>
    <property type="match status" value="1"/>
</dbReference>
<keyword evidence="5" id="KW-1185">Reference proteome</keyword>
<dbReference type="InterPro" id="IPR051876">
    <property type="entry name" value="ODA-DC/CCD"/>
</dbReference>